<dbReference type="Proteomes" id="UP001212841">
    <property type="component" value="Unassembled WGS sequence"/>
</dbReference>
<evidence type="ECO:0000313" key="3">
    <source>
        <dbReference type="Proteomes" id="UP001212841"/>
    </source>
</evidence>
<reference evidence="2" key="1">
    <citation type="submission" date="2020-05" db="EMBL/GenBank/DDBJ databases">
        <title>Phylogenomic resolution of chytrid fungi.</title>
        <authorList>
            <person name="Stajich J.E."/>
            <person name="Amses K."/>
            <person name="Simmons R."/>
            <person name="Seto K."/>
            <person name="Myers J."/>
            <person name="Bonds A."/>
            <person name="Quandt C.A."/>
            <person name="Barry K."/>
            <person name="Liu P."/>
            <person name="Grigoriev I."/>
            <person name="Longcore J.E."/>
            <person name="James T.Y."/>
        </authorList>
    </citation>
    <scope>NUCLEOTIDE SEQUENCE</scope>
    <source>
        <strain evidence="2">JEL0318</strain>
    </source>
</reference>
<organism evidence="2 3">
    <name type="scientific">Rhizophlyctis rosea</name>
    <dbReference type="NCBI Taxonomy" id="64517"/>
    <lineage>
        <taxon>Eukaryota</taxon>
        <taxon>Fungi</taxon>
        <taxon>Fungi incertae sedis</taxon>
        <taxon>Chytridiomycota</taxon>
        <taxon>Chytridiomycota incertae sedis</taxon>
        <taxon>Chytridiomycetes</taxon>
        <taxon>Rhizophlyctidales</taxon>
        <taxon>Rhizophlyctidaceae</taxon>
        <taxon>Rhizophlyctis</taxon>
    </lineage>
</organism>
<dbReference type="InterPro" id="IPR032675">
    <property type="entry name" value="LRR_dom_sf"/>
</dbReference>
<proteinExistence type="predicted"/>
<dbReference type="SUPFAM" id="SSF52047">
    <property type="entry name" value="RNI-like"/>
    <property type="match status" value="1"/>
</dbReference>
<name>A0AAD5SH89_9FUNG</name>
<evidence type="ECO:0000313" key="2">
    <source>
        <dbReference type="EMBL" id="KAJ3054337.1"/>
    </source>
</evidence>
<protein>
    <submittedName>
        <fullName evidence="2">Uncharacterized protein</fullName>
    </submittedName>
</protein>
<feature type="region of interest" description="Disordered" evidence="1">
    <location>
        <begin position="23"/>
        <end position="43"/>
    </location>
</feature>
<dbReference type="AlphaFoldDB" id="A0AAD5SH89"/>
<dbReference type="EMBL" id="JADGJD010000143">
    <property type="protein sequence ID" value="KAJ3054337.1"/>
    <property type="molecule type" value="Genomic_DNA"/>
</dbReference>
<keyword evidence="3" id="KW-1185">Reference proteome</keyword>
<evidence type="ECO:0000256" key="1">
    <source>
        <dbReference type="SAM" id="MobiDB-lite"/>
    </source>
</evidence>
<sequence length="287" mass="31517">MADLEGAVLRSVQRRNLAGPAAVPSWGWRPPKRRAQTDDTSQYPPTLQSLCAQIIGSRIRSYKSRHTSFSLLPFPQKESIMAAAAATSKLTDDILPLFRDPDLRTCTLCAASVTLEGLAFMLPNGRELLSHEEDDMGTAVDPHVGNTQKSVVGDWEDLLDDSTTPVSSGCPELHTLDISFCRRLPGIRTASLISRTVPTLSFLDISGCFDYLEGPSALTILAKNLINLRTLKVGYMPWLTDFMVLGIPWESCLRLLEVLSAADCPLLDSDALRREMKTLRGSVLVLC</sequence>
<accession>A0AAD5SH89</accession>
<dbReference type="Gene3D" id="3.80.10.10">
    <property type="entry name" value="Ribonuclease Inhibitor"/>
    <property type="match status" value="1"/>
</dbReference>
<gene>
    <name evidence="2" type="ORF">HK097_002060</name>
</gene>
<comment type="caution">
    <text evidence="2">The sequence shown here is derived from an EMBL/GenBank/DDBJ whole genome shotgun (WGS) entry which is preliminary data.</text>
</comment>